<protein>
    <submittedName>
        <fullName evidence="1">Uncharacterized protein</fullName>
    </submittedName>
</protein>
<organism evidence="1">
    <name type="scientific">Podoviridae sp. ctsUe5</name>
    <dbReference type="NCBI Taxonomy" id="2827750"/>
    <lineage>
        <taxon>Viruses</taxon>
        <taxon>Duplodnaviria</taxon>
        <taxon>Heunggongvirae</taxon>
        <taxon>Uroviricota</taxon>
        <taxon>Caudoviricetes</taxon>
    </lineage>
</organism>
<dbReference type="EMBL" id="BK032536">
    <property type="protein sequence ID" value="DAF46348.1"/>
    <property type="molecule type" value="Genomic_DNA"/>
</dbReference>
<accession>A0A8S5S5M0</accession>
<reference evidence="1" key="1">
    <citation type="journal article" date="2021" name="Proc. Natl. Acad. Sci. U.S.A.">
        <title>A Catalog of Tens of Thousands of Viruses from Human Metagenomes Reveals Hidden Associations with Chronic Diseases.</title>
        <authorList>
            <person name="Tisza M.J."/>
            <person name="Buck C.B."/>
        </authorList>
    </citation>
    <scope>NUCLEOTIDE SEQUENCE</scope>
    <source>
        <strain evidence="1">CtsUe5</strain>
    </source>
</reference>
<name>A0A8S5S5M0_9CAUD</name>
<evidence type="ECO:0000313" key="1">
    <source>
        <dbReference type="EMBL" id="DAF46348.1"/>
    </source>
</evidence>
<proteinExistence type="predicted"/>
<sequence length="82" mass="9320">MDNKENNKRLIIAISFDENKGTYEVKLPAGSNLAEAAFGISAFIKCLVRDKVIKTPTDFIEQIQKYTFDVQYKELEDGDNKS</sequence>